<dbReference type="CAZy" id="GH51">
    <property type="family name" value="Glycoside Hydrolase Family 51"/>
</dbReference>
<evidence type="ECO:0000256" key="6">
    <source>
        <dbReference type="ARBA" id="ARBA00023277"/>
    </source>
</evidence>
<organism evidence="9 10">
    <name type="scientific">Dictyoglomus turgidum (strain DSM 6724 / Z-1310)</name>
    <dbReference type="NCBI Taxonomy" id="515635"/>
    <lineage>
        <taxon>Bacteria</taxon>
        <taxon>Pseudomonadati</taxon>
        <taxon>Dictyoglomota</taxon>
        <taxon>Dictyoglomia</taxon>
        <taxon>Dictyoglomales</taxon>
        <taxon>Dictyoglomaceae</taxon>
        <taxon>Dictyoglomus</taxon>
    </lineage>
</organism>
<sequence>MQKAKVKVEKDFIISRIDRRIYGSFIEHLGRAIYTGIYEPAHPEADEQGFRKDVIRLVRDLKVPIIRYPGGNFVSGYNWEDGVGPKELRPKKLELAWRSIEPNEVGVNEFVDWTKKVNSEVMMAINLGTRGIDEARNLVEYCNFPGGTYYSDLRRKHGYEKPHKIKVWNLGNEMDGEWQIGHKLPHEYGRLAREVAKVMRMVDPDIELVVCGSSGPGMPTFPEWERIVLEHTYDVVDYISLHYYANMPGPDHIDLPDNPDLKSFIAKNLVMEDFIKAVVSTIDYVKAVKRTKKDVYISFDEWNVWYHSFKKDKNVEPWQIAPPLLEEDYNFADALLVSNMMITLLKHADRIKIACLAQLVNVLAPITTVKGGIAYRQTIYYPFMHASNYGDGLVLLPKVESPKYDSKLYTDVPLLETVVIYNDEKEEISVFAVNRDVENSLYVEYDLHGFNGFKVEEHIVYDSEDPFAGNTPENPDRVVPRKERNSAKIDGNKLEVVLPKFSWNVIRLKKQGVN</sequence>
<dbReference type="KEGG" id="dtu:Dtur_1735"/>
<evidence type="ECO:0000256" key="3">
    <source>
        <dbReference type="ARBA" id="ARBA00011165"/>
    </source>
</evidence>
<dbReference type="Proteomes" id="UP000007719">
    <property type="component" value="Chromosome"/>
</dbReference>
<comment type="catalytic activity">
    <reaction evidence="1">
        <text>Hydrolysis of terminal non-reducing alpha-L-arabinofuranoside residues in alpha-L-arabinosides.</text>
        <dbReference type="EC" id="3.2.1.55"/>
    </reaction>
</comment>
<dbReference type="SUPFAM" id="SSF51011">
    <property type="entry name" value="Glycosyl hydrolase domain"/>
    <property type="match status" value="1"/>
</dbReference>
<dbReference type="PANTHER" id="PTHR43576:SF3">
    <property type="entry name" value="ALPHA-L-ARABINOFURANOSIDASE C"/>
    <property type="match status" value="1"/>
</dbReference>
<keyword evidence="7 9" id="KW-0326">Glycosidase</keyword>
<dbReference type="STRING" id="515635.Dtur_1735"/>
<dbReference type="InterPro" id="IPR055235">
    <property type="entry name" value="ASD1_cat"/>
</dbReference>
<dbReference type="EnsemblBacteria" id="ACK43007">
    <property type="protein sequence ID" value="ACK43007"/>
    <property type="gene ID" value="Dtur_1735"/>
</dbReference>
<gene>
    <name evidence="9" type="ordered locus">Dtur_1735</name>
</gene>
<evidence type="ECO:0000256" key="5">
    <source>
        <dbReference type="ARBA" id="ARBA00022801"/>
    </source>
</evidence>
<dbReference type="SUPFAM" id="SSF51445">
    <property type="entry name" value="(Trans)glycosidases"/>
    <property type="match status" value="1"/>
</dbReference>
<keyword evidence="6" id="KW-0119">Carbohydrate metabolism</keyword>
<comment type="similarity">
    <text evidence="2">Belongs to the glycosyl hydrolase 51 family.</text>
</comment>
<evidence type="ECO:0000256" key="1">
    <source>
        <dbReference type="ARBA" id="ARBA00001462"/>
    </source>
</evidence>
<feature type="domain" description="Alpha-L-arabinofuranosidase C-terminal" evidence="8">
    <location>
        <begin position="300"/>
        <end position="502"/>
    </location>
</feature>
<protein>
    <recommendedName>
        <fullName evidence="4">non-reducing end alpha-L-arabinofuranosidase</fullName>
        <ecNumber evidence="4">3.2.1.55</ecNumber>
    </recommendedName>
</protein>
<dbReference type="AlphaFoldDB" id="B8E3D3"/>
<dbReference type="GO" id="GO:0000272">
    <property type="term" value="P:polysaccharide catabolic process"/>
    <property type="evidence" value="ECO:0000318"/>
    <property type="project" value="GO_Central"/>
</dbReference>
<dbReference type="Gene3D" id="3.20.20.80">
    <property type="entry name" value="Glycosidases"/>
    <property type="match status" value="1"/>
</dbReference>
<proteinExistence type="inferred from homology"/>
<evidence type="ECO:0000313" key="10">
    <source>
        <dbReference type="Proteomes" id="UP000007719"/>
    </source>
</evidence>
<dbReference type="InterPro" id="IPR013780">
    <property type="entry name" value="Glyco_hydro_b"/>
</dbReference>
<dbReference type="OrthoDB" id="9758333at2"/>
<dbReference type="EC" id="3.2.1.55" evidence="4"/>
<dbReference type="InterPro" id="IPR010720">
    <property type="entry name" value="Alpha-L-AF_C"/>
</dbReference>
<dbReference type="HOGENOM" id="CLU_017810_1_1_0"/>
<dbReference type="FunCoup" id="B8E3D3">
    <property type="interactions" value="36"/>
</dbReference>
<dbReference type="eggNOG" id="COG3534">
    <property type="taxonomic scope" value="Bacteria"/>
</dbReference>
<dbReference type="Pfam" id="PF06964">
    <property type="entry name" value="Alpha-L-AF_C"/>
    <property type="match status" value="1"/>
</dbReference>
<evidence type="ECO:0000256" key="7">
    <source>
        <dbReference type="ARBA" id="ARBA00023295"/>
    </source>
</evidence>
<evidence type="ECO:0000256" key="2">
    <source>
        <dbReference type="ARBA" id="ARBA00007186"/>
    </source>
</evidence>
<dbReference type="InParanoid" id="B8E3D3"/>
<reference evidence="10" key="1">
    <citation type="journal article" date="2016" name="Front. Microbiol.">
        <title>The complete genome sequence of hyperthermophile Dictyoglomus turgidum DSM 6724 reveals a specialized carbohydrate fermentor.</title>
        <authorList>
            <person name="Brumm P.J."/>
            <person name="Gowda K."/>
            <person name="Robb F.T."/>
            <person name="Mead D.A."/>
        </authorList>
    </citation>
    <scope>NUCLEOTIDE SEQUENCE [LARGE SCALE GENOMIC DNA]</scope>
    <source>
        <strain evidence="10">DSM 6724 / Z-1310</strain>
    </source>
</reference>
<evidence type="ECO:0000259" key="8">
    <source>
        <dbReference type="SMART" id="SM00813"/>
    </source>
</evidence>
<accession>B8E3D3</accession>
<evidence type="ECO:0000256" key="4">
    <source>
        <dbReference type="ARBA" id="ARBA00012670"/>
    </source>
</evidence>
<dbReference type="PANTHER" id="PTHR43576">
    <property type="entry name" value="ALPHA-L-ARABINOFURANOSIDASE C-RELATED"/>
    <property type="match status" value="1"/>
</dbReference>
<dbReference type="EMBL" id="CP001251">
    <property type="protein sequence ID" value="ACK43007.1"/>
    <property type="molecule type" value="Genomic_DNA"/>
</dbReference>
<keyword evidence="10" id="KW-1185">Reference proteome</keyword>
<name>B8E3D3_DICTD</name>
<dbReference type="Pfam" id="PF22848">
    <property type="entry name" value="ASD1_dom"/>
    <property type="match status" value="1"/>
</dbReference>
<dbReference type="SMART" id="SM00813">
    <property type="entry name" value="Alpha-L-AF_C"/>
    <property type="match status" value="1"/>
</dbReference>
<keyword evidence="5 9" id="KW-0378">Hydrolase</keyword>
<dbReference type="PATRIC" id="fig|515635.4.peg.1787"/>
<dbReference type="InterPro" id="IPR017853">
    <property type="entry name" value="GH"/>
</dbReference>
<dbReference type="RefSeq" id="WP_012584082.1">
    <property type="nucleotide sequence ID" value="NC_011661.1"/>
</dbReference>
<dbReference type="GO" id="GO:0046556">
    <property type="term" value="F:alpha-L-arabinofuranosidase activity"/>
    <property type="evidence" value="ECO:0007669"/>
    <property type="project" value="UniProtKB-EC"/>
</dbReference>
<comment type="subunit">
    <text evidence="3">Homohexamer; trimer of dimers.</text>
</comment>
<evidence type="ECO:0000313" key="9">
    <source>
        <dbReference type="EMBL" id="ACK43007.1"/>
    </source>
</evidence>
<dbReference type="GO" id="GO:0046373">
    <property type="term" value="P:L-arabinose metabolic process"/>
    <property type="evidence" value="ECO:0007669"/>
    <property type="project" value="InterPro"/>
</dbReference>
<dbReference type="Gene3D" id="2.60.40.1180">
    <property type="entry name" value="Golgi alpha-mannosidase II"/>
    <property type="match status" value="1"/>
</dbReference>